<feature type="domain" description="Endonuclease/exonuclease/phosphatase" evidence="2">
    <location>
        <begin position="109"/>
        <end position="311"/>
    </location>
</feature>
<proteinExistence type="predicted"/>
<keyword evidence="3" id="KW-0378">Hydrolase</keyword>
<dbReference type="GO" id="GO:0004519">
    <property type="term" value="F:endonuclease activity"/>
    <property type="evidence" value="ECO:0007669"/>
    <property type="project" value="UniProtKB-KW"/>
</dbReference>
<keyword evidence="1" id="KW-1133">Transmembrane helix</keyword>
<evidence type="ECO:0000313" key="4">
    <source>
        <dbReference type="Proteomes" id="UP001596472"/>
    </source>
</evidence>
<accession>A0ABW2L6D0</accession>
<dbReference type="EMBL" id="JBHTBS010000003">
    <property type="protein sequence ID" value="MFC7337106.1"/>
    <property type="molecule type" value="Genomic_DNA"/>
</dbReference>
<dbReference type="SUPFAM" id="SSF56219">
    <property type="entry name" value="DNase I-like"/>
    <property type="match status" value="1"/>
</dbReference>
<keyword evidence="1" id="KW-0472">Membrane</keyword>
<dbReference type="InterPro" id="IPR005135">
    <property type="entry name" value="Endo/exonuclease/phosphatase"/>
</dbReference>
<dbReference type="Pfam" id="PF03372">
    <property type="entry name" value="Exo_endo_phos"/>
    <property type="match status" value="1"/>
</dbReference>
<evidence type="ECO:0000259" key="2">
    <source>
        <dbReference type="Pfam" id="PF03372"/>
    </source>
</evidence>
<organism evidence="3 4">
    <name type="scientific">Haloferula chungangensis</name>
    <dbReference type="NCBI Taxonomy" id="1048331"/>
    <lineage>
        <taxon>Bacteria</taxon>
        <taxon>Pseudomonadati</taxon>
        <taxon>Verrucomicrobiota</taxon>
        <taxon>Verrucomicrobiia</taxon>
        <taxon>Verrucomicrobiales</taxon>
        <taxon>Verrucomicrobiaceae</taxon>
        <taxon>Haloferula</taxon>
    </lineage>
</organism>
<sequence>MSDASPSRSAKSRWQHLASPAAFMRLAVLIAICPILGLFGKQHWFLDLFNHLQAQYFAALLIISVVLGIWRKPKHAAISVAALLIPTARLAPLYQSTNPGPQGPELRVASYNVLTSNQRYGDAVRWTLETDPDFIYFTECHRKWIRELDALANAFPYATEMSYSSNFGFAFRSKHPIESVKVHPTGDLELPLLEVRIRTPHGLVTVFGCHPVPPMNDFWASERDHYLAELQRLSSAAEGHCVILGDLNATRWSHHMKPILTSFSDTQEGHGYSATWMRKNWLVTIPIDHILTRGFQGTKTRATGPDLGSDHRPVVAELVW</sequence>
<dbReference type="RefSeq" id="WP_379711107.1">
    <property type="nucleotide sequence ID" value="NZ_JBHTBS010000003.1"/>
</dbReference>
<dbReference type="Proteomes" id="UP001596472">
    <property type="component" value="Unassembled WGS sequence"/>
</dbReference>
<evidence type="ECO:0000256" key="1">
    <source>
        <dbReference type="SAM" id="Phobius"/>
    </source>
</evidence>
<feature type="transmembrane region" description="Helical" evidence="1">
    <location>
        <begin position="52"/>
        <end position="70"/>
    </location>
</feature>
<dbReference type="Gene3D" id="3.60.10.10">
    <property type="entry name" value="Endonuclease/exonuclease/phosphatase"/>
    <property type="match status" value="1"/>
</dbReference>
<reference evidence="4" key="1">
    <citation type="journal article" date="2019" name="Int. J. Syst. Evol. Microbiol.">
        <title>The Global Catalogue of Microorganisms (GCM) 10K type strain sequencing project: providing services to taxonomists for standard genome sequencing and annotation.</title>
        <authorList>
            <consortium name="The Broad Institute Genomics Platform"/>
            <consortium name="The Broad Institute Genome Sequencing Center for Infectious Disease"/>
            <person name="Wu L."/>
            <person name="Ma J."/>
        </authorList>
    </citation>
    <scope>NUCLEOTIDE SEQUENCE [LARGE SCALE GENOMIC DNA]</scope>
    <source>
        <strain evidence="4">CGMCC 4.1467</strain>
    </source>
</reference>
<keyword evidence="1" id="KW-0812">Transmembrane</keyword>
<comment type="caution">
    <text evidence="3">The sequence shown here is derived from an EMBL/GenBank/DDBJ whole genome shotgun (WGS) entry which is preliminary data.</text>
</comment>
<protein>
    <submittedName>
        <fullName evidence="3">Endonuclease/exonuclease/phosphatase family protein</fullName>
    </submittedName>
</protein>
<name>A0ABW2L6D0_9BACT</name>
<keyword evidence="3" id="KW-0540">Nuclease</keyword>
<evidence type="ECO:0000313" key="3">
    <source>
        <dbReference type="EMBL" id="MFC7337106.1"/>
    </source>
</evidence>
<dbReference type="InterPro" id="IPR036691">
    <property type="entry name" value="Endo/exonu/phosph_ase_sf"/>
</dbReference>
<feature type="transmembrane region" description="Helical" evidence="1">
    <location>
        <begin position="21"/>
        <end position="40"/>
    </location>
</feature>
<gene>
    <name evidence="3" type="ORF">ACFQY0_07950</name>
</gene>
<keyword evidence="4" id="KW-1185">Reference proteome</keyword>
<keyword evidence="3" id="KW-0255">Endonuclease</keyword>